<protein>
    <recommendedName>
        <fullName evidence="6">Secreted ookinete protein</fullName>
    </recommendedName>
</protein>
<sequence>MRKMHYLSLLFLSYFFLNLVLSENSDHQQTENYLNTNNVHNQSKPINVSKTPIFKRSTSEDGHVSVPNKKTTNDEERKQTSFIIDQELIDELDRYTNIKDEVILRPSIESKREQMGGIIKRQINNVKVDETEEKYKKCSKYSTTFCETPKVYSSTVPNQDDMSYHYYDKFLQMSNKLSKEYHFYDSFIEHFFSIYNSYVNIEDNNYHSVSVSVNFHFRRHGEDMNFSDLNVNAFGYINKGNTDGGARLGIHIKTELDLKKIISNNRTRTASPNSLPGSQGYIESVDDELNQEDEHNRTYLPPDLAIPNKACEAISESNINLKENFFTLNEINNKLSVSKLQDFMDKCFKKGTNETETKSKSNEKTKQTKSIDDLMKDLKDSLVTKNMAKCKLSFNAIKNYSSGFSNVISLFTLMVIIIYMCL</sequence>
<keyword evidence="3" id="KW-0732">Signal</keyword>
<name>A0A1J1H7K2_PLARL</name>
<feature type="signal peptide" evidence="3">
    <location>
        <begin position="1"/>
        <end position="22"/>
    </location>
</feature>
<evidence type="ECO:0008006" key="6">
    <source>
        <dbReference type="Google" id="ProtNLM"/>
    </source>
</evidence>
<evidence type="ECO:0000313" key="4">
    <source>
        <dbReference type="EMBL" id="CRH00936.1"/>
    </source>
</evidence>
<dbReference type="OrthoDB" id="371938at2759"/>
<feature type="region of interest" description="Disordered" evidence="1">
    <location>
        <begin position="35"/>
        <end position="77"/>
    </location>
</feature>
<dbReference type="OMA" id="SKDMAAC"/>
<gene>
    <name evidence="4" type="ORF">PRELSG_1128400</name>
</gene>
<evidence type="ECO:0000313" key="5">
    <source>
        <dbReference type="Proteomes" id="UP000220158"/>
    </source>
</evidence>
<dbReference type="RefSeq" id="XP_028533937.1">
    <property type="nucleotide sequence ID" value="XM_028677561.1"/>
</dbReference>
<evidence type="ECO:0000256" key="2">
    <source>
        <dbReference type="SAM" id="Phobius"/>
    </source>
</evidence>
<dbReference type="Proteomes" id="UP000220158">
    <property type="component" value="Chromosome 11"/>
</dbReference>
<evidence type="ECO:0000256" key="3">
    <source>
        <dbReference type="SAM" id="SignalP"/>
    </source>
</evidence>
<dbReference type="GeneID" id="39737063"/>
<reference evidence="4 5" key="1">
    <citation type="submission" date="2015-04" db="EMBL/GenBank/DDBJ databases">
        <authorList>
            <consortium name="Pathogen Informatics"/>
        </authorList>
    </citation>
    <scope>NUCLEOTIDE SEQUENCE [LARGE SCALE GENOMIC DNA]</scope>
    <source>
        <strain evidence="4 5">SGS1</strain>
    </source>
</reference>
<dbReference type="AlphaFoldDB" id="A0A1J1H7K2"/>
<evidence type="ECO:0000256" key="1">
    <source>
        <dbReference type="SAM" id="MobiDB-lite"/>
    </source>
</evidence>
<accession>A0A1J1H7K2</accession>
<keyword evidence="5" id="KW-1185">Reference proteome</keyword>
<feature type="chain" id="PRO_5012317381" description="Secreted ookinete protein" evidence="3">
    <location>
        <begin position="23"/>
        <end position="422"/>
    </location>
</feature>
<organism evidence="4 5">
    <name type="scientific">Plasmodium relictum</name>
    <dbReference type="NCBI Taxonomy" id="85471"/>
    <lineage>
        <taxon>Eukaryota</taxon>
        <taxon>Sar</taxon>
        <taxon>Alveolata</taxon>
        <taxon>Apicomplexa</taxon>
        <taxon>Aconoidasida</taxon>
        <taxon>Haemosporida</taxon>
        <taxon>Plasmodiidae</taxon>
        <taxon>Plasmodium</taxon>
        <taxon>Plasmodium (Haemamoeba)</taxon>
    </lineage>
</organism>
<feature type="transmembrane region" description="Helical" evidence="2">
    <location>
        <begin position="400"/>
        <end position="421"/>
    </location>
</feature>
<keyword evidence="2" id="KW-0812">Transmembrane</keyword>
<keyword evidence="2" id="KW-1133">Transmembrane helix</keyword>
<feature type="compositionally biased region" description="Polar residues" evidence="1">
    <location>
        <begin position="35"/>
        <end position="50"/>
    </location>
</feature>
<dbReference type="KEGG" id="prel:PRELSG_1128400"/>
<keyword evidence="2" id="KW-0472">Membrane</keyword>
<dbReference type="VEuPathDB" id="PlasmoDB:PRELSG_1128400"/>
<dbReference type="EMBL" id="LN835306">
    <property type="protein sequence ID" value="CRH00936.1"/>
    <property type="molecule type" value="Genomic_DNA"/>
</dbReference>
<proteinExistence type="predicted"/>